<comment type="caution">
    <text evidence="3">The sequence shown here is derived from an EMBL/GenBank/DDBJ whole genome shotgun (WGS) entry which is preliminary data.</text>
</comment>
<dbReference type="SUPFAM" id="SSF47413">
    <property type="entry name" value="lambda repressor-like DNA-binding domains"/>
    <property type="match status" value="2"/>
</dbReference>
<keyword evidence="4" id="KW-1185">Reference proteome</keyword>
<dbReference type="OrthoDB" id="2043003at2"/>
<proteinExistence type="predicted"/>
<dbReference type="SMART" id="SM00530">
    <property type="entry name" value="HTH_XRE"/>
    <property type="match status" value="2"/>
</dbReference>
<evidence type="ECO:0000256" key="1">
    <source>
        <dbReference type="ARBA" id="ARBA00023125"/>
    </source>
</evidence>
<keyword evidence="1" id="KW-0238">DNA-binding</keyword>
<dbReference type="EMBL" id="RAYQ01000016">
    <property type="protein sequence ID" value="RKI90126.1"/>
    <property type="molecule type" value="Genomic_DNA"/>
</dbReference>
<sequence length="229" mass="26686">MRKRYEDFLGRLNQYRLYLNMTQEELSSALGITQSQFSKIELGKTVMPYKTLECLEGMGWDVDYLVTGKNFEKGTSELNVILQQVEEIYKKEVLSVVTWFIKQGLSKCCQNLSIECKCEMEILQMRAIGECPYSVLYEVRKILDVAQAIMAEKLGVNIKKYRKLEKNETRPDVELLFRIYEVTGCKPSLILHNDHVESIIIDDLWSNMTAPVQNKILSLTEQILYFIRM</sequence>
<evidence type="ECO:0000313" key="4">
    <source>
        <dbReference type="Proteomes" id="UP000280696"/>
    </source>
</evidence>
<dbReference type="Pfam" id="PF12844">
    <property type="entry name" value="HTH_19"/>
    <property type="match status" value="1"/>
</dbReference>
<dbReference type="InterPro" id="IPR001387">
    <property type="entry name" value="Cro/C1-type_HTH"/>
</dbReference>
<feature type="domain" description="HTH cro/C1-type" evidence="2">
    <location>
        <begin position="136"/>
        <end position="190"/>
    </location>
</feature>
<evidence type="ECO:0000259" key="2">
    <source>
        <dbReference type="PROSITE" id="PS50943"/>
    </source>
</evidence>
<dbReference type="PANTHER" id="PTHR46558:SF11">
    <property type="entry name" value="HTH-TYPE TRANSCRIPTIONAL REGULATOR XRE"/>
    <property type="match status" value="1"/>
</dbReference>
<dbReference type="CDD" id="cd00093">
    <property type="entry name" value="HTH_XRE"/>
    <property type="match status" value="2"/>
</dbReference>
<dbReference type="Proteomes" id="UP000280696">
    <property type="component" value="Unassembled WGS sequence"/>
</dbReference>
<feature type="domain" description="HTH cro/C1-type" evidence="2">
    <location>
        <begin position="12"/>
        <end position="65"/>
    </location>
</feature>
<reference evidence="3 4" key="1">
    <citation type="submission" date="2018-09" db="EMBL/GenBank/DDBJ databases">
        <title>Murine metabolic-syndrome-specific gut microbial biobank.</title>
        <authorList>
            <person name="Liu C."/>
        </authorList>
    </citation>
    <scope>NUCLEOTIDE SEQUENCE [LARGE SCALE GENOMIC DNA]</scope>
    <source>
        <strain evidence="3 4">0.1xD8-82</strain>
    </source>
</reference>
<dbReference type="AlphaFoldDB" id="A0A3A9ASA3"/>
<dbReference type="Gene3D" id="1.10.260.40">
    <property type="entry name" value="lambda repressor-like DNA-binding domains"/>
    <property type="match status" value="2"/>
</dbReference>
<accession>A0A3A9ASA3</accession>
<gene>
    <name evidence="3" type="ORF">D7V94_14730</name>
</gene>
<protein>
    <submittedName>
        <fullName evidence="3">XRE family transcriptional regulator</fullName>
    </submittedName>
</protein>
<dbReference type="PANTHER" id="PTHR46558">
    <property type="entry name" value="TRACRIPTIONAL REGULATORY PROTEIN-RELATED-RELATED"/>
    <property type="match status" value="1"/>
</dbReference>
<dbReference type="GO" id="GO:0003677">
    <property type="term" value="F:DNA binding"/>
    <property type="evidence" value="ECO:0007669"/>
    <property type="project" value="UniProtKB-KW"/>
</dbReference>
<dbReference type="RefSeq" id="WP_120471105.1">
    <property type="nucleotide sequence ID" value="NZ_RAYQ01000016.1"/>
</dbReference>
<dbReference type="PROSITE" id="PS50943">
    <property type="entry name" value="HTH_CROC1"/>
    <property type="match status" value="2"/>
</dbReference>
<evidence type="ECO:0000313" key="3">
    <source>
        <dbReference type="EMBL" id="RKI90126.1"/>
    </source>
</evidence>
<name>A0A3A9ASA3_9FIRM</name>
<organism evidence="3 4">
    <name type="scientific">Parablautia intestinalis</name>
    <dbReference type="NCBI Taxonomy" id="2320100"/>
    <lineage>
        <taxon>Bacteria</taxon>
        <taxon>Bacillati</taxon>
        <taxon>Bacillota</taxon>
        <taxon>Clostridia</taxon>
        <taxon>Lachnospirales</taxon>
        <taxon>Lachnospiraceae</taxon>
        <taxon>Parablautia</taxon>
    </lineage>
</organism>
<dbReference type="InterPro" id="IPR010982">
    <property type="entry name" value="Lambda_DNA-bd_dom_sf"/>
</dbReference>